<feature type="signal peptide" evidence="2">
    <location>
        <begin position="1"/>
        <end position="18"/>
    </location>
</feature>
<name>A0ABR4PAI7_9HELO</name>
<evidence type="ECO:0000313" key="4">
    <source>
        <dbReference type="EMBL" id="KAL3420326.1"/>
    </source>
</evidence>
<accession>A0ABR4PAI7</accession>
<keyword evidence="2" id="KW-0732">Signal</keyword>
<evidence type="ECO:0000259" key="3">
    <source>
        <dbReference type="Pfam" id="PF14040"/>
    </source>
</evidence>
<proteinExistence type="predicted"/>
<comment type="caution">
    <text evidence="4">The sequence shown here is derived from an EMBL/GenBank/DDBJ whole genome shotgun (WGS) entry which is preliminary data.</text>
</comment>
<sequence>MKFLLLFSSTLVARYVVASPTNSLDMSLRTRQVPGPSDMMTFLCDEMPDICTNMCYGAICEGIGSTLVYDKADAATKRQRRKSAGCIASGGNRCSVRKGAPAGLQCDEYPFASTADGANGDRLNRCVPAQQNRMQGGTINGFYRGSFCGGGPCTFQINYGNAGLIPYCQNQCPSTQDPDTEIPTRAVPPPGPPADDDDAEDGTDLEDLPPDQEEPEVSKRMTLVAEVFRYRTKLGLEVVVPGGAVIGQRTWWASPRNATLWDEQTKTPDFEDEGVDDGEFDDLVNNLVMNEDFIVERIF</sequence>
<protein>
    <recommendedName>
        <fullName evidence="3">Deoxyribonuclease NucA/NucB domain-containing protein</fullName>
    </recommendedName>
</protein>
<dbReference type="InterPro" id="IPR029476">
    <property type="entry name" value="DNase_NucA_NucB"/>
</dbReference>
<organism evidence="4 5">
    <name type="scientific">Phlyctema vagabunda</name>
    <dbReference type="NCBI Taxonomy" id="108571"/>
    <lineage>
        <taxon>Eukaryota</taxon>
        <taxon>Fungi</taxon>
        <taxon>Dikarya</taxon>
        <taxon>Ascomycota</taxon>
        <taxon>Pezizomycotina</taxon>
        <taxon>Leotiomycetes</taxon>
        <taxon>Helotiales</taxon>
        <taxon>Dermateaceae</taxon>
        <taxon>Phlyctema</taxon>
    </lineage>
</organism>
<feature type="chain" id="PRO_5045439454" description="Deoxyribonuclease NucA/NucB domain-containing protein" evidence="2">
    <location>
        <begin position="19"/>
        <end position="299"/>
    </location>
</feature>
<dbReference type="EMBL" id="JBFCZG010000007">
    <property type="protein sequence ID" value="KAL3420326.1"/>
    <property type="molecule type" value="Genomic_DNA"/>
</dbReference>
<gene>
    <name evidence="4" type="ORF">PVAG01_08825</name>
</gene>
<dbReference type="Pfam" id="PF14040">
    <property type="entry name" value="DNase_NucA_NucB"/>
    <property type="match status" value="1"/>
</dbReference>
<evidence type="ECO:0000256" key="2">
    <source>
        <dbReference type="SAM" id="SignalP"/>
    </source>
</evidence>
<reference evidence="4 5" key="1">
    <citation type="submission" date="2024-06" db="EMBL/GenBank/DDBJ databases">
        <title>Complete genome of Phlyctema vagabunda strain 19-DSS-EL-015.</title>
        <authorList>
            <person name="Fiorenzani C."/>
        </authorList>
    </citation>
    <scope>NUCLEOTIDE SEQUENCE [LARGE SCALE GENOMIC DNA]</scope>
    <source>
        <strain evidence="4 5">19-DSS-EL-015</strain>
    </source>
</reference>
<feature type="region of interest" description="Disordered" evidence="1">
    <location>
        <begin position="174"/>
        <end position="218"/>
    </location>
</feature>
<keyword evidence="5" id="KW-1185">Reference proteome</keyword>
<evidence type="ECO:0000256" key="1">
    <source>
        <dbReference type="SAM" id="MobiDB-lite"/>
    </source>
</evidence>
<evidence type="ECO:0000313" key="5">
    <source>
        <dbReference type="Proteomes" id="UP001629113"/>
    </source>
</evidence>
<feature type="domain" description="Deoxyribonuclease NucA/NucB" evidence="3">
    <location>
        <begin position="54"/>
        <end position="144"/>
    </location>
</feature>
<dbReference type="Proteomes" id="UP001629113">
    <property type="component" value="Unassembled WGS sequence"/>
</dbReference>
<feature type="compositionally biased region" description="Acidic residues" evidence="1">
    <location>
        <begin position="194"/>
        <end position="215"/>
    </location>
</feature>